<feature type="transmembrane region" description="Helical" evidence="8">
    <location>
        <begin position="144"/>
        <end position="165"/>
    </location>
</feature>
<feature type="transmembrane region" description="Helical" evidence="8">
    <location>
        <begin position="18"/>
        <end position="40"/>
    </location>
</feature>
<keyword evidence="11" id="KW-1185">Reference proteome</keyword>
<dbReference type="InterPro" id="IPR036259">
    <property type="entry name" value="MFS_trans_sf"/>
</dbReference>
<dbReference type="Pfam" id="PF07690">
    <property type="entry name" value="MFS_1"/>
    <property type="match status" value="1"/>
</dbReference>
<evidence type="ECO:0000256" key="1">
    <source>
        <dbReference type="ARBA" id="ARBA00004651"/>
    </source>
</evidence>
<evidence type="ECO:0000256" key="8">
    <source>
        <dbReference type="SAM" id="Phobius"/>
    </source>
</evidence>
<dbReference type="Pfam" id="PF13620">
    <property type="entry name" value="CarboxypepD_reg"/>
    <property type="match status" value="3"/>
</dbReference>
<comment type="subcellular location">
    <subcellularLocation>
        <location evidence="1">Cell membrane</location>
        <topology evidence="1">Multi-pass membrane protein</topology>
    </subcellularLocation>
</comment>
<feature type="transmembrane region" description="Helical" evidence="8">
    <location>
        <begin position="177"/>
        <end position="196"/>
    </location>
</feature>
<dbReference type="Gene3D" id="2.60.40.1120">
    <property type="entry name" value="Carboxypeptidase-like, regulatory domain"/>
    <property type="match status" value="2"/>
</dbReference>
<comment type="caution">
    <text evidence="10">The sequence shown here is derived from an EMBL/GenBank/DDBJ whole genome shotgun (WGS) entry which is preliminary data.</text>
</comment>
<dbReference type="NCBIfam" id="TIGR00711">
    <property type="entry name" value="efflux_EmrB"/>
    <property type="match status" value="1"/>
</dbReference>
<dbReference type="PANTHER" id="PTHR23501:SF197">
    <property type="entry name" value="COMD"/>
    <property type="match status" value="1"/>
</dbReference>
<dbReference type="InterPro" id="IPR011701">
    <property type="entry name" value="MFS"/>
</dbReference>
<dbReference type="InterPro" id="IPR020846">
    <property type="entry name" value="MFS_dom"/>
</dbReference>
<gene>
    <name evidence="10" type="ORF">Adu01nite_03910</name>
</gene>
<reference evidence="10 11" key="1">
    <citation type="submission" date="2021-01" db="EMBL/GenBank/DDBJ databases">
        <title>Whole genome shotgun sequence of Actinoplanes durhamensis NBRC 14914.</title>
        <authorList>
            <person name="Komaki H."/>
            <person name="Tamura T."/>
        </authorList>
    </citation>
    <scope>NUCLEOTIDE SEQUENCE [LARGE SCALE GENOMIC DNA]</scope>
    <source>
        <strain evidence="10 11">NBRC 14914</strain>
    </source>
</reference>
<evidence type="ECO:0000313" key="10">
    <source>
        <dbReference type="EMBL" id="GID99040.1"/>
    </source>
</evidence>
<dbReference type="InterPro" id="IPR004638">
    <property type="entry name" value="EmrB-like"/>
</dbReference>
<dbReference type="SUPFAM" id="SSF49464">
    <property type="entry name" value="Carboxypeptidase regulatory domain-like"/>
    <property type="match status" value="2"/>
</dbReference>
<feature type="transmembrane region" description="Helical" evidence="8">
    <location>
        <begin position="314"/>
        <end position="332"/>
    </location>
</feature>
<dbReference type="EMBL" id="BOML01000004">
    <property type="protein sequence ID" value="GID99040.1"/>
    <property type="molecule type" value="Genomic_DNA"/>
</dbReference>
<keyword evidence="6 8" id="KW-0472">Membrane</keyword>
<dbReference type="SUPFAM" id="SSF103473">
    <property type="entry name" value="MFS general substrate transporter"/>
    <property type="match status" value="1"/>
</dbReference>
<protein>
    <submittedName>
        <fullName evidence="10">MFS transporter</fullName>
    </submittedName>
</protein>
<evidence type="ECO:0000313" key="11">
    <source>
        <dbReference type="Proteomes" id="UP000637628"/>
    </source>
</evidence>
<keyword evidence="5 8" id="KW-1133">Transmembrane helix</keyword>
<feature type="compositionally biased region" description="Pro residues" evidence="7">
    <location>
        <begin position="535"/>
        <end position="558"/>
    </location>
</feature>
<dbReference type="PROSITE" id="PS50850">
    <property type="entry name" value="MFS"/>
    <property type="match status" value="1"/>
</dbReference>
<dbReference type="Gene3D" id="2.60.40.10">
    <property type="entry name" value="Immunoglobulins"/>
    <property type="match status" value="1"/>
</dbReference>
<feature type="transmembrane region" description="Helical" evidence="8">
    <location>
        <begin position="83"/>
        <end position="106"/>
    </location>
</feature>
<evidence type="ECO:0000256" key="3">
    <source>
        <dbReference type="ARBA" id="ARBA00022475"/>
    </source>
</evidence>
<feature type="transmembrane region" description="Helical" evidence="8">
    <location>
        <begin position="503"/>
        <end position="521"/>
    </location>
</feature>
<evidence type="ECO:0000256" key="6">
    <source>
        <dbReference type="ARBA" id="ARBA00023136"/>
    </source>
</evidence>
<feature type="transmembrane region" description="Helical" evidence="8">
    <location>
        <begin position="208"/>
        <end position="226"/>
    </location>
</feature>
<evidence type="ECO:0000256" key="5">
    <source>
        <dbReference type="ARBA" id="ARBA00022989"/>
    </source>
</evidence>
<keyword evidence="4 8" id="KW-0812">Transmembrane</keyword>
<dbReference type="Gene3D" id="1.20.1720.10">
    <property type="entry name" value="Multidrug resistance protein D"/>
    <property type="match status" value="1"/>
</dbReference>
<accession>A0ABQ3YN88</accession>
<feature type="transmembrane region" description="Helical" evidence="8">
    <location>
        <begin position="238"/>
        <end position="257"/>
    </location>
</feature>
<feature type="transmembrane region" description="Helical" evidence="8">
    <location>
        <begin position="52"/>
        <end position="71"/>
    </location>
</feature>
<evidence type="ECO:0000259" key="9">
    <source>
        <dbReference type="PROSITE" id="PS50850"/>
    </source>
</evidence>
<evidence type="ECO:0000256" key="2">
    <source>
        <dbReference type="ARBA" id="ARBA00022448"/>
    </source>
</evidence>
<keyword evidence="3" id="KW-1003">Cell membrane</keyword>
<feature type="transmembrane region" description="Helical" evidence="8">
    <location>
        <begin position="277"/>
        <end position="302"/>
    </location>
</feature>
<dbReference type="CDD" id="cd17502">
    <property type="entry name" value="MFS_Azr1_MDR_like"/>
    <property type="match status" value="1"/>
</dbReference>
<dbReference type="SUPFAM" id="SSF49478">
    <property type="entry name" value="Cna protein B-type domain"/>
    <property type="match status" value="1"/>
</dbReference>
<name>A0ABQ3YN88_9ACTN</name>
<dbReference type="PANTHER" id="PTHR23501">
    <property type="entry name" value="MAJOR FACILITATOR SUPERFAMILY"/>
    <property type="match status" value="1"/>
</dbReference>
<dbReference type="InterPro" id="IPR008969">
    <property type="entry name" value="CarboxyPept-like_regulatory"/>
</dbReference>
<dbReference type="Proteomes" id="UP000637628">
    <property type="component" value="Unassembled WGS sequence"/>
</dbReference>
<keyword evidence="2" id="KW-0813">Transport</keyword>
<sequence length="842" mass="87497">MGATNEPAQLSHRQILEVLAGLMLGMFLAALDQTIVASAIRTIGDDLHGLSMQAWVTTAYLITATISTPLYGKLSDIYGRKRFFLAAITIFVLGSAACSFATSMYMLAGCRALQGLGAGGLFSLALAIIADVAPARDRPRYQGYFLGVFGMSSVLGPVIGGFFAGADEILGIAGWRWVFLVNVPIGIVALLVVARVLRLPHHRRDHRIDWWGAATICVCLVPLLTVAEQGRTWGWTDLRSLACFAVGGVGLLAFLVAEAHMKEAALIPLRFFTNRTFALTSAGGFVIGMGMFGGLALLPLYLQIVRGASPTESGLQLLPLTAGIMVGSLISGQLISRIGRYQPYPILGALLMVAGLLLLATLGVDTPFWRTGVFMGVFGLGLGFVLQPITLAVQNAMAPSEIGVATASATFFRQMGATAGTAVFLSILFGTVGDRISEAFGTDAARRAVGDPALAAMPANKPLLAALQGGGHTTLDDTSFLAKASPALARPFQSGFSTAMDHIFLLAAAILVVAFLLFLLLPQVQLRDKAGPAPETAPAPPPAPTPPPAAAPAPPPVEKPVEMMETPAAEPVVMPTHAEHRVAPGPVISGRIDGPDGAVLPRATVTVADFEGGHVAHATTGADGEFRLVLPHGGTFMLICAADDHQPAAVLVNAGSGEIRRVLSLAGASHVEGRISDRRNRPVGGATVTLTDLSGAVVATASTDAEGRYRLSGLDDTDYMLSATAEHARPATRLISPARTRQADLVLTIGGTLTGVVRAAVSGRPIPEASVVAVDELGEVAGSTTTDGEGRYEMRDLPPGVYTVAASGHAPVAGRVQLIGEHTDHDIVLGTPPAYAGAVPQA</sequence>
<proteinExistence type="predicted"/>
<feature type="transmembrane region" description="Helical" evidence="8">
    <location>
        <begin position="368"/>
        <end position="386"/>
    </location>
</feature>
<evidence type="ECO:0000256" key="7">
    <source>
        <dbReference type="SAM" id="MobiDB-lite"/>
    </source>
</evidence>
<feature type="domain" description="Major facilitator superfamily (MFS) profile" evidence="9">
    <location>
        <begin position="18"/>
        <end position="526"/>
    </location>
</feature>
<feature type="region of interest" description="Disordered" evidence="7">
    <location>
        <begin position="530"/>
        <end position="560"/>
    </location>
</feature>
<evidence type="ECO:0000256" key="4">
    <source>
        <dbReference type="ARBA" id="ARBA00022692"/>
    </source>
</evidence>
<organism evidence="10 11">
    <name type="scientific">Paractinoplanes durhamensis</name>
    <dbReference type="NCBI Taxonomy" id="113563"/>
    <lineage>
        <taxon>Bacteria</taxon>
        <taxon>Bacillati</taxon>
        <taxon>Actinomycetota</taxon>
        <taxon>Actinomycetes</taxon>
        <taxon>Micromonosporales</taxon>
        <taxon>Micromonosporaceae</taxon>
        <taxon>Paractinoplanes</taxon>
    </lineage>
</organism>
<feature type="transmembrane region" description="Helical" evidence="8">
    <location>
        <begin position="344"/>
        <end position="362"/>
    </location>
</feature>
<dbReference type="RefSeq" id="WP_239132065.1">
    <property type="nucleotide sequence ID" value="NZ_BAAATX010000004.1"/>
</dbReference>
<dbReference type="Gene3D" id="1.20.1250.20">
    <property type="entry name" value="MFS general substrate transporter like domains"/>
    <property type="match status" value="1"/>
</dbReference>
<dbReference type="InterPro" id="IPR013783">
    <property type="entry name" value="Ig-like_fold"/>
</dbReference>
<feature type="transmembrane region" description="Helical" evidence="8">
    <location>
        <begin position="112"/>
        <end position="132"/>
    </location>
</feature>